<keyword evidence="3" id="KW-0540">Nuclease</keyword>
<feature type="domain" description="Smr" evidence="2">
    <location>
        <begin position="99"/>
        <end position="179"/>
    </location>
</feature>
<dbReference type="RefSeq" id="WP_345421661.1">
    <property type="nucleotide sequence ID" value="NZ_AP031496.1"/>
</dbReference>
<keyword evidence="3" id="KW-0378">Hydrolase</keyword>
<gene>
    <name evidence="3" type="primary">smrA</name>
    <name evidence="3" type="ORF">GCM10025791_22210</name>
</gene>
<dbReference type="Pfam" id="PF01713">
    <property type="entry name" value="Smr"/>
    <property type="match status" value="1"/>
</dbReference>
<evidence type="ECO:0000313" key="3">
    <source>
        <dbReference type="EMBL" id="GAA4943095.1"/>
    </source>
</evidence>
<dbReference type="PROSITE" id="PS50828">
    <property type="entry name" value="SMR"/>
    <property type="match status" value="1"/>
</dbReference>
<feature type="region of interest" description="Disordered" evidence="1">
    <location>
        <begin position="175"/>
        <end position="197"/>
    </location>
</feature>
<dbReference type="SMART" id="SM00463">
    <property type="entry name" value="SMR"/>
    <property type="match status" value="1"/>
</dbReference>
<proteinExistence type="predicted"/>
<evidence type="ECO:0000256" key="1">
    <source>
        <dbReference type="SAM" id="MobiDB-lite"/>
    </source>
</evidence>
<keyword evidence="3" id="KW-0255">Endonuclease</keyword>
<dbReference type="Gene3D" id="3.30.1370.110">
    <property type="match status" value="1"/>
</dbReference>
<reference evidence="4" key="1">
    <citation type="journal article" date="2019" name="Int. J. Syst. Evol. Microbiol.">
        <title>The Global Catalogue of Microorganisms (GCM) 10K type strain sequencing project: providing services to taxonomists for standard genome sequencing and annotation.</title>
        <authorList>
            <consortium name="The Broad Institute Genomics Platform"/>
            <consortium name="The Broad Institute Genome Sequencing Center for Infectious Disease"/>
            <person name="Wu L."/>
            <person name="Ma J."/>
        </authorList>
    </citation>
    <scope>NUCLEOTIDE SEQUENCE [LARGE SCALE GENOMIC DNA]</scope>
    <source>
        <strain evidence="4">JCM 19134</strain>
    </source>
</reference>
<dbReference type="InterPro" id="IPR002625">
    <property type="entry name" value="Smr_dom"/>
</dbReference>
<dbReference type="InterPro" id="IPR036063">
    <property type="entry name" value="Smr_dom_sf"/>
</dbReference>
<dbReference type="NCBIfam" id="NF033154">
    <property type="entry name" value="endonuc_SmrA"/>
    <property type="match status" value="1"/>
</dbReference>
<comment type="caution">
    <text evidence="3">The sequence shown here is derived from an EMBL/GenBank/DDBJ whole genome shotgun (WGS) entry which is preliminary data.</text>
</comment>
<protein>
    <submittedName>
        <fullName evidence="3">DNA endonuclease SmrA</fullName>
    </submittedName>
</protein>
<dbReference type="Proteomes" id="UP001409585">
    <property type="component" value="Unassembled WGS sequence"/>
</dbReference>
<dbReference type="InterPro" id="IPR047688">
    <property type="entry name" value="Endonuc_SmrA"/>
</dbReference>
<accession>A0AAV3U2E8</accession>
<organism evidence="3 4">
    <name type="scientific">Halioxenophilus aromaticivorans</name>
    <dbReference type="NCBI Taxonomy" id="1306992"/>
    <lineage>
        <taxon>Bacteria</taxon>
        <taxon>Pseudomonadati</taxon>
        <taxon>Pseudomonadota</taxon>
        <taxon>Gammaproteobacteria</taxon>
        <taxon>Alteromonadales</taxon>
        <taxon>Alteromonadaceae</taxon>
        <taxon>Halioxenophilus</taxon>
    </lineage>
</organism>
<dbReference type="GO" id="GO:0004520">
    <property type="term" value="F:DNA endonuclease activity"/>
    <property type="evidence" value="ECO:0007669"/>
    <property type="project" value="TreeGrafter"/>
</dbReference>
<sequence length="197" mass="22493">MSRPNDDQDFFRSAMSDVRPINKKANRVALSKTADTLNHAARRLAATEQEVVDQNGLTGSEEHIEMLSPFDVLEYKRPGIQNGVYRSLRLGKYNIEARLDLHRHTVDMARSALYQFIQDCLQHDIRCAIVSHGKGEGRDQPPVIKSCIAHWLPQIPEVQAFHSAQKQHGGTGATYVMLKKSERKRQDDLERHQKRRG</sequence>
<dbReference type="PANTHER" id="PTHR35562">
    <property type="entry name" value="DNA ENDONUCLEASE SMRA-RELATED"/>
    <property type="match status" value="1"/>
</dbReference>
<dbReference type="AlphaFoldDB" id="A0AAV3U2E8"/>
<name>A0AAV3U2E8_9ALTE</name>
<dbReference type="EMBL" id="BAABLX010000016">
    <property type="protein sequence ID" value="GAA4943095.1"/>
    <property type="molecule type" value="Genomic_DNA"/>
</dbReference>
<keyword evidence="4" id="KW-1185">Reference proteome</keyword>
<evidence type="ECO:0000259" key="2">
    <source>
        <dbReference type="PROSITE" id="PS50828"/>
    </source>
</evidence>
<dbReference type="SUPFAM" id="SSF160443">
    <property type="entry name" value="SMR domain-like"/>
    <property type="match status" value="1"/>
</dbReference>
<evidence type="ECO:0000313" key="4">
    <source>
        <dbReference type="Proteomes" id="UP001409585"/>
    </source>
</evidence>
<dbReference type="PANTHER" id="PTHR35562:SF2">
    <property type="entry name" value="DNA ENDONUCLEASE SMRA-RELATED"/>
    <property type="match status" value="1"/>
</dbReference>